<protein>
    <submittedName>
        <fullName evidence="1">Uncharacterized protein</fullName>
    </submittedName>
</protein>
<dbReference type="RefSeq" id="XP_031576447.1">
    <property type="nucleotide sequence ID" value="XM_031720325.1"/>
</dbReference>
<evidence type="ECO:0000313" key="1">
    <source>
        <dbReference type="EMBL" id="OAT04953.1"/>
    </source>
</evidence>
<reference evidence="1" key="1">
    <citation type="submission" date="2009-02" db="EMBL/GenBank/DDBJ databases">
        <title>The Genome Sequence of Blastomyces dermatitidis strain SLH14081.</title>
        <authorList>
            <consortium name="The Broad Institute Genome Sequencing Platform"/>
            <consortium name="Broad Institute Microbial Sequencing Center."/>
            <person name="Champion M."/>
            <person name="Cuomo C."/>
            <person name="Ma L.-J."/>
            <person name="Henn M.R."/>
            <person name="Klein B."/>
            <person name="Goldman B."/>
            <person name="Young S."/>
            <person name="Kodira C.D."/>
            <person name="Zeng Q."/>
            <person name="Koehrsen M."/>
            <person name="Alvarado L."/>
            <person name="Berlin A.M."/>
            <person name="Heiman D.I."/>
            <person name="Hepburn T.A."/>
            <person name="Saif S."/>
            <person name="Shea T.D."/>
            <person name="Shenoy N."/>
            <person name="Sykes S."/>
            <person name="Galagan J."/>
            <person name="Nusbaum C."/>
            <person name="Birren B."/>
        </authorList>
    </citation>
    <scope>NUCLEOTIDE SEQUENCE</scope>
    <source>
        <strain evidence="1">SLH14081</strain>
    </source>
</reference>
<accession>A0A179UB64</accession>
<organism evidence="1 2">
    <name type="scientific">Blastomyces gilchristii (strain SLH14081)</name>
    <name type="common">Blastomyces dermatitidis</name>
    <dbReference type="NCBI Taxonomy" id="559298"/>
    <lineage>
        <taxon>Eukaryota</taxon>
        <taxon>Fungi</taxon>
        <taxon>Dikarya</taxon>
        <taxon>Ascomycota</taxon>
        <taxon>Pezizomycotina</taxon>
        <taxon>Eurotiomycetes</taxon>
        <taxon>Eurotiomycetidae</taxon>
        <taxon>Onygenales</taxon>
        <taxon>Ajellomycetaceae</taxon>
        <taxon>Blastomyces</taxon>
    </lineage>
</organism>
<dbReference type="EMBL" id="GG657449">
    <property type="protein sequence ID" value="OAT04952.1"/>
    <property type="molecule type" value="Genomic_DNA"/>
</dbReference>
<dbReference type="RefSeq" id="XP_031576448.1">
    <property type="nucleotide sequence ID" value="XM_031720326.1"/>
</dbReference>
<keyword evidence="2" id="KW-1185">Reference proteome</keyword>
<dbReference type="EMBL" id="GG657449">
    <property type="protein sequence ID" value="OAT04953.1"/>
    <property type="molecule type" value="Genomic_DNA"/>
</dbReference>
<dbReference type="AlphaFoldDB" id="A0A179UB64"/>
<name>A0A179UB64_BLAGS</name>
<proteinExistence type="predicted"/>
<dbReference type="Proteomes" id="UP000002038">
    <property type="component" value="Unassembled WGS sequence"/>
</dbReference>
<sequence length="178" mass="20858">MANSNSFTSRLLYGKITSCTLAKWTDHENEPHDLSQLPDIQRVETQDRIGVQELRRQNLDCDYRHRLTATFKTPSLFANIHWQVTQVPPLRNKISTRLRRVKFFFESIHSTMLWLPSDRHMAEFQVFASSGRYIHQHCLKRSTTHRIRTDLPFSVHNDIEPANNNMFTEDGDGTPVLH</sequence>
<evidence type="ECO:0000313" key="2">
    <source>
        <dbReference type="Proteomes" id="UP000002038"/>
    </source>
</evidence>
<dbReference type="VEuPathDB" id="FungiDB:BDBG_01426"/>
<gene>
    <name evidence="1" type="ORF">BDBG_01426</name>
</gene>
<reference evidence="2" key="2">
    <citation type="journal article" date="2015" name="PLoS Genet.">
        <title>The dynamic genome and transcriptome of the human fungal pathogen Blastomyces and close relative Emmonsia.</title>
        <authorList>
            <person name="Munoz J.F."/>
            <person name="Gauthier G.M."/>
            <person name="Desjardins C.A."/>
            <person name="Gallo J.E."/>
            <person name="Holder J."/>
            <person name="Sullivan T.D."/>
            <person name="Marty A.J."/>
            <person name="Carmen J.C."/>
            <person name="Chen Z."/>
            <person name="Ding L."/>
            <person name="Gujja S."/>
            <person name="Magrini V."/>
            <person name="Misas E."/>
            <person name="Mitreva M."/>
            <person name="Priest M."/>
            <person name="Saif S."/>
            <person name="Whiston E.A."/>
            <person name="Young S."/>
            <person name="Zeng Q."/>
            <person name="Goldman W.E."/>
            <person name="Mardis E.R."/>
            <person name="Taylor J.W."/>
            <person name="McEwen J.G."/>
            <person name="Clay O.K."/>
            <person name="Klein B.S."/>
            <person name="Cuomo C.A."/>
        </authorList>
    </citation>
    <scope>NUCLEOTIDE SEQUENCE [LARGE SCALE GENOMIC DNA]</scope>
    <source>
        <strain evidence="2">SLH14081</strain>
    </source>
</reference>
<dbReference type="KEGG" id="bgh:BDBG_01426"/>
<dbReference type="GeneID" id="42528004"/>